<dbReference type="SUPFAM" id="SSF111331">
    <property type="entry name" value="NAD kinase/diacylglycerol kinase-like"/>
    <property type="match status" value="1"/>
</dbReference>
<dbReference type="SMART" id="SM00046">
    <property type="entry name" value="DAGKc"/>
    <property type="match status" value="1"/>
</dbReference>
<dbReference type="InterPro" id="IPR036938">
    <property type="entry name" value="PAP2/HPO_sf"/>
</dbReference>
<evidence type="ECO:0000256" key="2">
    <source>
        <dbReference type="ARBA" id="ARBA00022475"/>
    </source>
</evidence>
<dbReference type="SMART" id="SM00014">
    <property type="entry name" value="acidPPc"/>
    <property type="match status" value="1"/>
</dbReference>
<keyword evidence="3" id="KW-0812">Transmembrane</keyword>
<dbReference type="GO" id="GO:0005886">
    <property type="term" value="C:plasma membrane"/>
    <property type="evidence" value="ECO:0007669"/>
    <property type="project" value="UniProtKB-SubCell"/>
</dbReference>
<keyword evidence="2" id="KW-1003">Cell membrane</keyword>
<dbReference type="Gene3D" id="1.20.144.10">
    <property type="entry name" value="Phosphatidic acid phosphatase type 2/haloperoxidase"/>
    <property type="match status" value="1"/>
</dbReference>
<keyword evidence="6" id="KW-0472">Membrane</keyword>
<dbReference type="EMBL" id="PEDF01000035">
    <property type="protein sequence ID" value="RFZ45407.1"/>
    <property type="molecule type" value="Genomic_DNA"/>
</dbReference>
<dbReference type="InterPro" id="IPR001206">
    <property type="entry name" value="Diacylglycerol_kinase_cat_dom"/>
</dbReference>
<accession>A0A3E2N091</accession>
<protein>
    <submittedName>
        <fullName evidence="8">Undecaprenyl-diphosphatase BcrC</fullName>
        <ecNumber evidence="8">3.6.1.27</ecNumber>
    </submittedName>
</protein>
<dbReference type="Pfam" id="PF01569">
    <property type="entry name" value="PAP2"/>
    <property type="match status" value="1"/>
</dbReference>
<comment type="caution">
    <text evidence="8">The sequence shown here is derived from an EMBL/GenBank/DDBJ whole genome shotgun (WGS) entry which is preliminary data.</text>
</comment>
<proteinExistence type="predicted"/>
<dbReference type="Gene3D" id="3.30.70.1060">
    <property type="entry name" value="Dimeric alpha+beta barrel"/>
    <property type="match status" value="2"/>
</dbReference>
<dbReference type="EC" id="3.6.1.27" evidence="8"/>
<keyword evidence="4 8" id="KW-0378">Hydrolase</keyword>
<gene>
    <name evidence="8" type="primary">bcrC</name>
    <name evidence="8" type="ORF">DAVIS_01237</name>
</gene>
<dbReference type="Pfam" id="PF00781">
    <property type="entry name" value="DAGK_cat"/>
    <property type="match status" value="1"/>
</dbReference>
<dbReference type="InterPro" id="IPR045540">
    <property type="entry name" value="YegS/DAGK_C"/>
</dbReference>
<evidence type="ECO:0000313" key="9">
    <source>
        <dbReference type="Proteomes" id="UP000257451"/>
    </source>
</evidence>
<dbReference type="Gene3D" id="3.40.50.10330">
    <property type="entry name" value="Probable inorganic polyphosphate/atp-NAD kinase, domain 1"/>
    <property type="match status" value="1"/>
</dbReference>
<organism evidence="8 9">
    <name type="scientific">Mycobacterium marinum</name>
    <dbReference type="NCBI Taxonomy" id="1781"/>
    <lineage>
        <taxon>Bacteria</taxon>
        <taxon>Bacillati</taxon>
        <taxon>Actinomycetota</taxon>
        <taxon>Actinomycetes</taxon>
        <taxon>Mycobacteriales</taxon>
        <taxon>Mycobacteriaceae</taxon>
        <taxon>Mycobacterium</taxon>
        <taxon>Mycobacterium ulcerans group</taxon>
    </lineage>
</organism>
<dbReference type="GO" id="GO:0050380">
    <property type="term" value="F:undecaprenyl-diphosphatase activity"/>
    <property type="evidence" value="ECO:0007669"/>
    <property type="project" value="UniProtKB-EC"/>
</dbReference>
<evidence type="ECO:0000256" key="1">
    <source>
        <dbReference type="ARBA" id="ARBA00004651"/>
    </source>
</evidence>
<sequence length="729" mass="78024">MEFLVSMTIEVPRGTPAAEIDRARVSENAGWRELGAQGRLLRLWRPPCGPGQWCTLGLFAARDEPSLRKLLVTVPLQDWRSDEVAVLGAHPNDPLGAGVTPRPGKGPEFLITTTLTVPSGTSARVVDDATEREARRCHELAEAGHLVRFWALPAGPDGPRMLGLWRARDPGELMAVVESLPLSGWMTIETTPLRPHPSDPIRLSWARRAGAGANRTASAEARARALVRVERMNGRPWQRGRSIKQITRGLGALDRELFEAIADTPTPLLDTVMPPLTRAADHSKLWFAMAAGLLASRSQSAQRGAVRGVVTLGAASLFTNQVAKRIRQRPRPLSDSVPLARRVRRRPTSNSLPSGHSASAAAFAIGVGLENPPLGLGFSVLAALVGLSRVATGVHYPGDVLAGFGIGAGVAVLGGRLVPPIVETALPKTEPLWVQTPQRPDGSGVVLVVNAASGSGTGAQVIDEVRAGLPKARIVELAAGDDPQRVLREAAAQAEVLAVGGGDGTVAAAAAAAVDAGLPLAVFPAGTFNHFAKDIGCDSVAQTIDAIRRGSVARVDLVCLNESQMVINTASIGAYPQFVRYREKLEKRIGKPLASMYAMLHTLRKDQPVRIRYDNKTLQTSLLFIGNSVYLPAGFAPSRRTRMDDGLIDVRILETGRRLATVRILTALALGRLQRSPLYHELQVPEFSFSTVDAPTVLAHDGEVGEQYDQASFTAKYRVLAVFRPGPGR</sequence>
<dbReference type="Pfam" id="PF02426">
    <property type="entry name" value="MIase"/>
    <property type="match status" value="2"/>
</dbReference>
<evidence type="ECO:0000259" key="7">
    <source>
        <dbReference type="PROSITE" id="PS50146"/>
    </source>
</evidence>
<comment type="subcellular location">
    <subcellularLocation>
        <location evidence="1">Cell membrane</location>
        <topology evidence="1">Multi-pass membrane protein</topology>
    </subcellularLocation>
</comment>
<keyword evidence="5" id="KW-1133">Transmembrane helix</keyword>
<dbReference type="InterPro" id="IPR016064">
    <property type="entry name" value="NAD/diacylglycerol_kinase_sf"/>
</dbReference>
<dbReference type="Gene3D" id="2.60.200.40">
    <property type="match status" value="1"/>
</dbReference>
<dbReference type="InterPro" id="IPR000326">
    <property type="entry name" value="PAP2/HPO"/>
</dbReference>
<dbReference type="InterPro" id="IPR026029">
    <property type="entry name" value="MLI_dom"/>
</dbReference>
<name>A0A3E2N091_MYCMR</name>
<reference evidence="8 9" key="1">
    <citation type="journal article" date="2018" name="Sci. Rep.">
        <title>Extensive genomic diversity among Mycobacterium marinum strains revealed by whole genome sequencing.</title>
        <authorList>
            <person name="Das S."/>
            <person name="Pettersson B.M."/>
            <person name="Behra P.R."/>
            <person name="Mallick A."/>
            <person name="Cheramie M."/>
            <person name="Ramesh M."/>
            <person name="Shirreff L."/>
            <person name="DuCote T."/>
            <person name="Dasgupta S."/>
            <person name="Ennis D.G."/>
            <person name="Kirsebom L.A."/>
        </authorList>
    </citation>
    <scope>NUCLEOTIDE SEQUENCE [LARGE SCALE GENOMIC DNA]</scope>
    <source>
        <strain evidence="8 9">Davis1</strain>
    </source>
</reference>
<evidence type="ECO:0000256" key="6">
    <source>
        <dbReference type="ARBA" id="ARBA00023136"/>
    </source>
</evidence>
<dbReference type="Pfam" id="PF19279">
    <property type="entry name" value="YegS_C"/>
    <property type="match status" value="1"/>
</dbReference>
<evidence type="ECO:0000256" key="5">
    <source>
        <dbReference type="ARBA" id="ARBA00022989"/>
    </source>
</evidence>
<dbReference type="AlphaFoldDB" id="A0A3E2N091"/>
<evidence type="ECO:0000256" key="4">
    <source>
        <dbReference type="ARBA" id="ARBA00022801"/>
    </source>
</evidence>
<dbReference type="CDD" id="cd01610">
    <property type="entry name" value="PAP2_like"/>
    <property type="match status" value="1"/>
</dbReference>
<dbReference type="PANTHER" id="PTHR14969:SF62">
    <property type="entry name" value="DECAPRENYLPHOSPHORYL-5-PHOSPHORIBOSE PHOSPHATASE RV3807C-RELATED"/>
    <property type="match status" value="1"/>
</dbReference>
<dbReference type="Proteomes" id="UP000257451">
    <property type="component" value="Unassembled WGS sequence"/>
</dbReference>
<dbReference type="InterPro" id="IPR017438">
    <property type="entry name" value="ATP-NAD_kinase_N"/>
</dbReference>
<dbReference type="PROSITE" id="PS50146">
    <property type="entry name" value="DAGK"/>
    <property type="match status" value="1"/>
</dbReference>
<evidence type="ECO:0000313" key="8">
    <source>
        <dbReference type="EMBL" id="RFZ45407.1"/>
    </source>
</evidence>
<dbReference type="InterPro" id="IPR011008">
    <property type="entry name" value="Dimeric_a/b-barrel"/>
</dbReference>
<feature type="domain" description="DAGKc" evidence="7">
    <location>
        <begin position="440"/>
        <end position="563"/>
    </location>
</feature>
<dbReference type="SUPFAM" id="SSF54909">
    <property type="entry name" value="Dimeric alpha+beta barrel"/>
    <property type="match status" value="2"/>
</dbReference>
<dbReference type="PANTHER" id="PTHR14969">
    <property type="entry name" value="SPHINGOSINE-1-PHOSPHATE PHOSPHOHYDROLASE"/>
    <property type="match status" value="1"/>
</dbReference>
<dbReference type="SUPFAM" id="SSF48317">
    <property type="entry name" value="Acid phosphatase/Vanadium-dependent haloperoxidase"/>
    <property type="match status" value="1"/>
</dbReference>
<evidence type="ECO:0000256" key="3">
    <source>
        <dbReference type="ARBA" id="ARBA00022692"/>
    </source>
</evidence>
<dbReference type="GO" id="GO:0016301">
    <property type="term" value="F:kinase activity"/>
    <property type="evidence" value="ECO:0007669"/>
    <property type="project" value="InterPro"/>
</dbReference>